<organism evidence="1">
    <name type="scientific">Caudovirales sp. ctrNG92</name>
    <dbReference type="NCBI Taxonomy" id="2827638"/>
    <lineage>
        <taxon>Viruses</taxon>
        <taxon>Duplodnaviria</taxon>
        <taxon>Heunggongvirae</taxon>
        <taxon>Uroviricota</taxon>
        <taxon>Caudoviricetes</taxon>
    </lineage>
</organism>
<sequence length="54" mass="6985">MGRRRTMAEKAWMRRWDGWLVNKRKCRRKQRLRATWTRWIRERKRYAKHGKRAD</sequence>
<proteinExistence type="predicted"/>
<reference evidence="1" key="1">
    <citation type="journal article" date="2021" name="Proc. Natl. Acad. Sci. U.S.A.">
        <title>A Catalog of Tens of Thousands of Viruses from Human Metagenomes Reveals Hidden Associations with Chronic Diseases.</title>
        <authorList>
            <person name="Tisza M.J."/>
            <person name="Buck C.B."/>
        </authorList>
    </citation>
    <scope>NUCLEOTIDE SEQUENCE</scope>
    <source>
        <strain evidence="1">CtrNG92</strain>
    </source>
</reference>
<evidence type="ECO:0000313" key="1">
    <source>
        <dbReference type="EMBL" id="DAF49218.1"/>
    </source>
</evidence>
<dbReference type="EMBL" id="BK032578">
    <property type="protein sequence ID" value="DAF49218.1"/>
    <property type="molecule type" value="Genomic_DNA"/>
</dbReference>
<protein>
    <submittedName>
        <fullName evidence="1">Uncharacterized protein</fullName>
    </submittedName>
</protein>
<accession>A0A8S5SF19</accession>
<name>A0A8S5SF19_9CAUD</name>